<evidence type="ECO:0000313" key="2">
    <source>
        <dbReference type="Proteomes" id="UP000229080"/>
    </source>
</evidence>
<sequence length="94" mass="10910">MEPRKKKKACKKKLVRVVFKPGVSFEEALTLATKYYQLKIKEDCGPVDERAVLIIEVAASREQKWVDKFPRIRKRPIVESAERIPIITDSPEKN</sequence>
<dbReference type="EMBL" id="PEZF01000180">
    <property type="protein sequence ID" value="PIS16202.1"/>
    <property type="molecule type" value="Genomic_DNA"/>
</dbReference>
<organism evidence="1 2">
    <name type="scientific">Candidatus Portnoybacteria bacterium CG09_land_8_20_14_0_10_44_13</name>
    <dbReference type="NCBI Taxonomy" id="1974811"/>
    <lineage>
        <taxon>Bacteria</taxon>
        <taxon>Candidatus Portnoyibacteriota</taxon>
    </lineage>
</organism>
<dbReference type="AlphaFoldDB" id="A0A2H0WU59"/>
<proteinExistence type="predicted"/>
<reference evidence="2" key="1">
    <citation type="submission" date="2017-09" db="EMBL/GenBank/DDBJ databases">
        <title>Depth-based differentiation of microbial function through sediment-hosted aquifers and enrichment of novel symbionts in the deep terrestrial subsurface.</title>
        <authorList>
            <person name="Probst A.J."/>
            <person name="Ladd B."/>
            <person name="Jarett J.K."/>
            <person name="Geller-Mcgrath D.E."/>
            <person name="Sieber C.M.K."/>
            <person name="Emerson J.B."/>
            <person name="Anantharaman K."/>
            <person name="Thomas B.C."/>
            <person name="Malmstrom R."/>
            <person name="Stieglmeier M."/>
            <person name="Klingl A."/>
            <person name="Woyke T."/>
            <person name="Ryan C.M."/>
            <person name="Banfield J.F."/>
        </authorList>
    </citation>
    <scope>NUCLEOTIDE SEQUENCE [LARGE SCALE GENOMIC DNA]</scope>
</reference>
<gene>
    <name evidence="1" type="ORF">COT61_05165</name>
</gene>
<name>A0A2H0WU59_9BACT</name>
<evidence type="ECO:0000313" key="1">
    <source>
        <dbReference type="EMBL" id="PIS16202.1"/>
    </source>
</evidence>
<dbReference type="Proteomes" id="UP000229080">
    <property type="component" value="Unassembled WGS sequence"/>
</dbReference>
<protein>
    <submittedName>
        <fullName evidence="1">Uncharacterized protein</fullName>
    </submittedName>
</protein>
<comment type="caution">
    <text evidence="1">The sequence shown here is derived from an EMBL/GenBank/DDBJ whole genome shotgun (WGS) entry which is preliminary data.</text>
</comment>
<accession>A0A2H0WU59</accession>